<evidence type="ECO:0000313" key="1">
    <source>
        <dbReference type="EMBL" id="CAH15916.1"/>
    </source>
</evidence>
<dbReference type="AlphaFoldDB" id="Q5WVY4"/>
<protein>
    <submittedName>
        <fullName evidence="1">Uncharacterized protein</fullName>
    </submittedName>
</protein>
<dbReference type="LegioList" id="lpl1676"/>
<proteinExistence type="predicted"/>
<accession>Q5WVY4</accession>
<evidence type="ECO:0000313" key="2">
    <source>
        <dbReference type="Proteomes" id="UP000002517"/>
    </source>
</evidence>
<reference evidence="1 2" key="1">
    <citation type="journal article" date="2004" name="Nat. Genet.">
        <title>Evidence in the Legionella pneumophila genome for exploitation of host cell functions and high genome plasticity.</title>
        <authorList>
            <person name="Cazalet C."/>
            <person name="Rusniok C."/>
            <person name="Bruggemann H."/>
            <person name="Zidane N."/>
            <person name="Magnier A."/>
            <person name="Ma L."/>
            <person name="Tichit M."/>
            <person name="Jarraud S."/>
            <person name="Bouchier C."/>
            <person name="Vandenesch F."/>
            <person name="Kunst F."/>
            <person name="Etienne J."/>
            <person name="Glaser P."/>
            <person name="Buchrieser C."/>
        </authorList>
    </citation>
    <scope>NUCLEOTIDE SEQUENCE [LARGE SCALE GENOMIC DNA]</scope>
    <source>
        <strain evidence="1 2">Lens</strain>
    </source>
</reference>
<gene>
    <name evidence="1" type="ordered locus">lpl1676</name>
</gene>
<name>Q5WVY4_LEGPL</name>
<sequence>MLSVLTPARSIVALTYDEDNKVLHCEIQYPVTKKLKFKKGHR</sequence>
<dbReference type="Proteomes" id="UP000002517">
    <property type="component" value="Chromosome"/>
</dbReference>
<dbReference type="KEGG" id="lpf:lpl1676"/>
<dbReference type="EMBL" id="CR628337">
    <property type="protein sequence ID" value="CAH15916.1"/>
    <property type="molecule type" value="Genomic_DNA"/>
</dbReference>
<dbReference type="HOGENOM" id="CLU_3253472_0_0_6"/>
<organism evidence="1 2">
    <name type="scientific">Legionella pneumophila (strain Lens)</name>
    <dbReference type="NCBI Taxonomy" id="297245"/>
    <lineage>
        <taxon>Bacteria</taxon>
        <taxon>Pseudomonadati</taxon>
        <taxon>Pseudomonadota</taxon>
        <taxon>Gammaproteobacteria</taxon>
        <taxon>Legionellales</taxon>
        <taxon>Legionellaceae</taxon>
        <taxon>Legionella</taxon>
    </lineage>
</organism>